<accession>A0ABS1FZR5</accession>
<dbReference type="InterPro" id="IPR023380">
    <property type="entry name" value="DsbB-like_sf"/>
</dbReference>
<evidence type="ECO:0000256" key="1">
    <source>
        <dbReference type="ARBA" id="ARBA00004141"/>
    </source>
</evidence>
<keyword evidence="2 5" id="KW-0812">Transmembrane</keyword>
<dbReference type="Pfam" id="PF02600">
    <property type="entry name" value="DsbB"/>
    <property type="match status" value="1"/>
</dbReference>
<protein>
    <submittedName>
        <fullName evidence="6">Disulfide bond formation protein B</fullName>
    </submittedName>
</protein>
<comment type="subcellular location">
    <subcellularLocation>
        <location evidence="1">Membrane</location>
        <topology evidence="1">Multi-pass membrane protein</topology>
    </subcellularLocation>
</comment>
<dbReference type="RefSeq" id="WP_200248434.1">
    <property type="nucleotide sequence ID" value="NZ_JAENHK010000010.1"/>
</dbReference>
<evidence type="ECO:0000256" key="3">
    <source>
        <dbReference type="ARBA" id="ARBA00022989"/>
    </source>
</evidence>
<comment type="caution">
    <text evidence="6">The sequence shown here is derived from an EMBL/GenBank/DDBJ whole genome shotgun (WGS) entry which is preliminary data.</text>
</comment>
<dbReference type="Gene3D" id="1.20.1550.10">
    <property type="entry name" value="DsbB-like"/>
    <property type="match status" value="1"/>
</dbReference>
<feature type="transmembrane region" description="Helical" evidence="5">
    <location>
        <begin position="7"/>
        <end position="28"/>
    </location>
</feature>
<evidence type="ECO:0000256" key="4">
    <source>
        <dbReference type="ARBA" id="ARBA00023136"/>
    </source>
</evidence>
<feature type="transmembrane region" description="Helical" evidence="5">
    <location>
        <begin position="106"/>
        <end position="128"/>
    </location>
</feature>
<evidence type="ECO:0000256" key="5">
    <source>
        <dbReference type="SAM" id="Phobius"/>
    </source>
</evidence>
<reference evidence="7" key="1">
    <citation type="submission" date="2021-01" db="EMBL/GenBank/DDBJ databases">
        <title>Genome public.</title>
        <authorList>
            <person name="Liu C."/>
            <person name="Sun Q."/>
        </authorList>
    </citation>
    <scope>NUCLEOTIDE SEQUENCE [LARGE SCALE GENOMIC DNA]</scope>
    <source>
        <strain evidence="7">YIM B02567</strain>
    </source>
</reference>
<dbReference type="SUPFAM" id="SSF158442">
    <property type="entry name" value="DsbB-like"/>
    <property type="match status" value="1"/>
</dbReference>
<dbReference type="Proteomes" id="UP000628669">
    <property type="component" value="Unassembled WGS sequence"/>
</dbReference>
<keyword evidence="7" id="KW-1185">Reference proteome</keyword>
<feature type="transmembrane region" description="Helical" evidence="5">
    <location>
        <begin position="140"/>
        <end position="158"/>
    </location>
</feature>
<gene>
    <name evidence="6" type="ORF">JHL15_19370</name>
</gene>
<evidence type="ECO:0000313" key="6">
    <source>
        <dbReference type="EMBL" id="MBK1897936.1"/>
    </source>
</evidence>
<evidence type="ECO:0000313" key="7">
    <source>
        <dbReference type="Proteomes" id="UP000628669"/>
    </source>
</evidence>
<evidence type="ECO:0000256" key="2">
    <source>
        <dbReference type="ARBA" id="ARBA00022692"/>
    </source>
</evidence>
<dbReference type="EMBL" id="JAENHK010000010">
    <property type="protein sequence ID" value="MBK1897936.1"/>
    <property type="molecule type" value="Genomic_DNA"/>
</dbReference>
<proteinExistence type="predicted"/>
<keyword evidence="3 5" id="KW-1133">Transmembrane helix</keyword>
<organism evidence="6 7">
    <name type="scientific">Chryseobacterium paridis</name>
    <dbReference type="NCBI Taxonomy" id="2800328"/>
    <lineage>
        <taxon>Bacteria</taxon>
        <taxon>Pseudomonadati</taxon>
        <taxon>Bacteroidota</taxon>
        <taxon>Flavobacteriia</taxon>
        <taxon>Flavobacteriales</taxon>
        <taxon>Weeksellaceae</taxon>
        <taxon>Chryseobacterium group</taxon>
        <taxon>Chryseobacterium</taxon>
    </lineage>
</organism>
<feature type="transmembrane region" description="Helical" evidence="5">
    <location>
        <begin position="40"/>
        <end position="59"/>
    </location>
</feature>
<sequence>MKNQIIRYINILGIFIVSFILMGAYYFQFALNEYPCPLCLLQRLCFFGVIFGLLLNLKFEFKSTHYGLSIISALLGIAISFRQVLLHICPTPNDEGYGTPVLGMHLYSWALVAFIISILVISFLLLFSRQFDANDKKDQPYWMIVLVNVSFFAAFILVTSNAVFTFMECGFGFCPDDPVKYMILHGEWW</sequence>
<name>A0ABS1FZR5_9FLAO</name>
<keyword evidence="4 5" id="KW-0472">Membrane</keyword>
<feature type="transmembrane region" description="Helical" evidence="5">
    <location>
        <begin position="66"/>
        <end position="86"/>
    </location>
</feature>
<dbReference type="InterPro" id="IPR003752">
    <property type="entry name" value="DiS_bond_form_DsbB/BdbC"/>
</dbReference>